<accession>A0A0M4MA49</accession>
<organism evidence="1 2">
    <name type="scientific">Altererythrobacter epoxidivorans</name>
    <dbReference type="NCBI Taxonomy" id="361183"/>
    <lineage>
        <taxon>Bacteria</taxon>
        <taxon>Pseudomonadati</taxon>
        <taxon>Pseudomonadota</taxon>
        <taxon>Alphaproteobacteria</taxon>
        <taxon>Sphingomonadales</taxon>
        <taxon>Erythrobacteraceae</taxon>
        <taxon>Altererythrobacter</taxon>
    </lineage>
</organism>
<evidence type="ECO:0000313" key="1">
    <source>
        <dbReference type="EMBL" id="ALE17789.1"/>
    </source>
</evidence>
<proteinExistence type="predicted"/>
<reference evidence="1 2" key="1">
    <citation type="submission" date="2015-09" db="EMBL/GenBank/DDBJ databases">
        <title>Complete genome sequence of a benzo[a]pyrene-degrading bacterium Altererythrobacter epoxidivorans CGMCC 1.7731T.</title>
        <authorList>
            <person name="Li Z."/>
            <person name="Cheng H."/>
            <person name="Huo Y."/>
            <person name="Xu X."/>
        </authorList>
    </citation>
    <scope>NUCLEOTIDE SEQUENCE [LARGE SCALE GENOMIC DNA]</scope>
    <source>
        <strain evidence="1 2">CGMCC 1.7731</strain>
    </source>
</reference>
<dbReference type="EMBL" id="CP012669">
    <property type="protein sequence ID" value="ALE17789.1"/>
    <property type="molecule type" value="Genomic_DNA"/>
</dbReference>
<evidence type="ECO:0000313" key="2">
    <source>
        <dbReference type="Proteomes" id="UP000057938"/>
    </source>
</evidence>
<dbReference type="PATRIC" id="fig|361183.4.peg.2471"/>
<dbReference type="Proteomes" id="UP000057938">
    <property type="component" value="Chromosome"/>
</dbReference>
<dbReference type="RefSeq" id="WP_061926937.1">
    <property type="nucleotide sequence ID" value="NZ_CP012669.1"/>
</dbReference>
<dbReference type="AlphaFoldDB" id="A0A0M4MA49"/>
<gene>
    <name evidence="1" type="ORF">AMC99_02516</name>
</gene>
<dbReference type="OrthoDB" id="7203877at2"/>
<dbReference type="KEGG" id="aep:AMC99_02516"/>
<protein>
    <submittedName>
        <fullName evidence="1">Uncharacterized protein</fullName>
    </submittedName>
</protein>
<sequence length="66" mass="7372">MGGLLGVYAKFSLRWASAKAIFEQQPLFRQEWNDLCAALGNRIERENGELYPLADAMGPDAERKSA</sequence>
<keyword evidence="2" id="KW-1185">Reference proteome</keyword>
<name>A0A0M4MA49_9SPHN</name>